<proteinExistence type="predicted"/>
<dbReference type="InterPro" id="IPR042099">
    <property type="entry name" value="ANL_N_sf"/>
</dbReference>
<keyword evidence="1" id="KW-0596">Phosphopantetheine</keyword>
<dbReference type="InterPro" id="IPR000873">
    <property type="entry name" value="AMP-dep_synth/lig_dom"/>
</dbReference>
<dbReference type="PANTHER" id="PTHR45527">
    <property type="entry name" value="NONRIBOSOMAL PEPTIDE SYNTHETASE"/>
    <property type="match status" value="1"/>
</dbReference>
<evidence type="ECO:0000256" key="1">
    <source>
        <dbReference type="ARBA" id="ARBA00022450"/>
    </source>
</evidence>
<reference evidence="4" key="1">
    <citation type="submission" date="2022-11" db="EMBL/GenBank/DDBJ databases">
        <authorList>
            <person name="Scott C."/>
            <person name="Bruce N."/>
        </authorList>
    </citation>
    <scope>NUCLEOTIDE SEQUENCE</scope>
</reference>
<accession>A0A9P1MA75</accession>
<dbReference type="OrthoDB" id="416786at2759"/>
<evidence type="ECO:0000256" key="2">
    <source>
        <dbReference type="ARBA" id="ARBA00022553"/>
    </source>
</evidence>
<dbReference type="Pfam" id="PF00501">
    <property type="entry name" value="AMP-binding"/>
    <property type="match status" value="1"/>
</dbReference>
<name>A0A9P1MA75_9PEZI</name>
<dbReference type="PANTHER" id="PTHR45527:SF1">
    <property type="entry name" value="FATTY ACID SYNTHASE"/>
    <property type="match status" value="1"/>
</dbReference>
<dbReference type="InterPro" id="IPR045851">
    <property type="entry name" value="AMP-bd_C_sf"/>
</dbReference>
<dbReference type="GO" id="GO:0044550">
    <property type="term" value="P:secondary metabolite biosynthetic process"/>
    <property type="evidence" value="ECO:0007669"/>
    <property type="project" value="TreeGrafter"/>
</dbReference>
<sequence length="314" mass="34427">MTHMQVNIALLTPTGTRLLRPEDVPSLRTLVFGGEAVTAEDQKRWNGLPEIINAYGPTEGAVCCAAASMKGSREPAKIGTTIASVGWVVNRRNHNHLVPLGAVGELLIEGPNLARDYIDDPVKTAAAFIEKPSWFVQGAQAHNKAARLGRLYKTGDLVRLDYDSSLTYIGRKDMQVKINGERVELGEIEHHLQHLIPGASHVAAKVIRPDGGKSPQTLVAFFEAKQSTRVVQEEPAYVTIESNMLLPMVAGLDVRVVRVSQGVSDALARRLPMYMVPSLFLRVTKMPRTLSDKMDDCGFSLHSSWRLLGSSGLW</sequence>
<keyword evidence="2" id="KW-0597">Phosphoprotein</keyword>
<dbReference type="Proteomes" id="UP000838763">
    <property type="component" value="Unassembled WGS sequence"/>
</dbReference>
<evidence type="ECO:0000313" key="5">
    <source>
        <dbReference type="Proteomes" id="UP000838763"/>
    </source>
</evidence>
<dbReference type="Gene3D" id="3.30.300.30">
    <property type="match status" value="1"/>
</dbReference>
<keyword evidence="5" id="KW-1185">Reference proteome</keyword>
<dbReference type="AlphaFoldDB" id="A0A9P1MA75"/>
<gene>
    <name evidence="4" type="ORF">PPNO1_LOCUS5622</name>
</gene>
<protein>
    <recommendedName>
        <fullName evidence="3">AMP-dependent synthetase/ligase domain-containing protein</fullName>
    </recommendedName>
</protein>
<dbReference type="GO" id="GO:0005737">
    <property type="term" value="C:cytoplasm"/>
    <property type="evidence" value="ECO:0007669"/>
    <property type="project" value="TreeGrafter"/>
</dbReference>
<comment type="caution">
    <text evidence="4">The sequence shown here is derived from an EMBL/GenBank/DDBJ whole genome shotgun (WGS) entry which is preliminary data.</text>
</comment>
<evidence type="ECO:0000313" key="4">
    <source>
        <dbReference type="EMBL" id="CAI4215949.1"/>
    </source>
</evidence>
<dbReference type="EMBL" id="CALLCH030000013">
    <property type="protein sequence ID" value="CAI4215949.1"/>
    <property type="molecule type" value="Genomic_DNA"/>
</dbReference>
<feature type="domain" description="AMP-dependent synthetase/ligase" evidence="3">
    <location>
        <begin position="7"/>
        <end position="117"/>
    </location>
</feature>
<dbReference type="SUPFAM" id="SSF56801">
    <property type="entry name" value="Acetyl-CoA synthetase-like"/>
    <property type="match status" value="1"/>
</dbReference>
<dbReference type="GO" id="GO:0031177">
    <property type="term" value="F:phosphopantetheine binding"/>
    <property type="evidence" value="ECO:0007669"/>
    <property type="project" value="TreeGrafter"/>
</dbReference>
<organism evidence="4 5">
    <name type="scientific">Parascedosporium putredinis</name>
    <dbReference type="NCBI Taxonomy" id="1442378"/>
    <lineage>
        <taxon>Eukaryota</taxon>
        <taxon>Fungi</taxon>
        <taxon>Dikarya</taxon>
        <taxon>Ascomycota</taxon>
        <taxon>Pezizomycotina</taxon>
        <taxon>Sordariomycetes</taxon>
        <taxon>Hypocreomycetidae</taxon>
        <taxon>Microascales</taxon>
        <taxon>Microascaceae</taxon>
        <taxon>Parascedosporium</taxon>
    </lineage>
</organism>
<evidence type="ECO:0000259" key="3">
    <source>
        <dbReference type="Pfam" id="PF00501"/>
    </source>
</evidence>
<dbReference type="GO" id="GO:0043041">
    <property type="term" value="P:amino acid activation for nonribosomal peptide biosynthetic process"/>
    <property type="evidence" value="ECO:0007669"/>
    <property type="project" value="TreeGrafter"/>
</dbReference>
<dbReference type="Gene3D" id="3.40.50.12780">
    <property type="entry name" value="N-terminal domain of ligase-like"/>
    <property type="match status" value="1"/>
</dbReference>